<feature type="region of interest" description="Disordered" evidence="1">
    <location>
        <begin position="322"/>
        <end position="360"/>
    </location>
</feature>
<accession>A0A2R5G475</accession>
<feature type="compositionally biased region" description="Polar residues" evidence="1">
    <location>
        <begin position="347"/>
        <end position="360"/>
    </location>
</feature>
<keyword evidence="2" id="KW-0472">Membrane</keyword>
<feature type="transmembrane region" description="Helical" evidence="2">
    <location>
        <begin position="107"/>
        <end position="136"/>
    </location>
</feature>
<feature type="transmembrane region" description="Helical" evidence="2">
    <location>
        <begin position="73"/>
        <end position="95"/>
    </location>
</feature>
<comment type="caution">
    <text evidence="3">The sequence shown here is derived from an EMBL/GenBank/DDBJ whole genome shotgun (WGS) entry which is preliminary data.</text>
</comment>
<keyword evidence="2" id="KW-0812">Transmembrane</keyword>
<feature type="transmembrane region" description="Helical" evidence="2">
    <location>
        <begin position="423"/>
        <end position="444"/>
    </location>
</feature>
<evidence type="ECO:0000313" key="4">
    <source>
        <dbReference type="Proteomes" id="UP000241890"/>
    </source>
</evidence>
<organism evidence="3 4">
    <name type="scientific">Hondaea fermentalgiana</name>
    <dbReference type="NCBI Taxonomy" id="2315210"/>
    <lineage>
        <taxon>Eukaryota</taxon>
        <taxon>Sar</taxon>
        <taxon>Stramenopiles</taxon>
        <taxon>Bigyra</taxon>
        <taxon>Labyrinthulomycetes</taxon>
        <taxon>Thraustochytrida</taxon>
        <taxon>Thraustochytriidae</taxon>
        <taxon>Hondaea</taxon>
    </lineage>
</organism>
<sequence length="450" mass="48620">MERSLRTLANASSCTDNVECPANELCYTGVPWFENGNYSTASPDTLPGCYCNTFYGFTGPLCLEASASTQVTIVWNSLSFSLGIICLVVLGVATYRLHQREKLWSSLAMFTTIVLSFVGTLMTSLWALMVALSAAVREGSPPPHWDFNDQYKGRYNAPSLVFGPIGVGISALALLHVSLTWLEITINSGRLTPHQSSRLSATKHFVYLFEVLAVAVGISGAVYEKTNGRSIFGFLLLPLILFILVSYFVGAVLLVRLLHHATDARSQLDRVSKSSQETAFTNPAMVSPGAAISPPSFLENSDSGPNEDTGNKNARASWFWASLPPRPLSKPKNKTLSTNLEGGRTRALTQESKASSVSPKLPPTSSEKLFFSVMVKVRNTVVAITLCITAFLIATVGISSVDQASDSGWKAVATPEGFPYVKAFHHLQMTSIIVSQLSIALYIFPMGGAV</sequence>
<name>A0A2R5G475_9STRA</name>
<reference evidence="3 4" key="1">
    <citation type="submission" date="2017-12" db="EMBL/GenBank/DDBJ databases">
        <title>Sequencing, de novo assembly and annotation of complete genome of a new Thraustochytrid species, strain FCC1311.</title>
        <authorList>
            <person name="Sedici K."/>
            <person name="Godart F."/>
            <person name="Aiese Cigliano R."/>
            <person name="Sanseverino W."/>
            <person name="Barakat M."/>
            <person name="Ortet P."/>
            <person name="Marechal E."/>
            <person name="Cagnac O."/>
            <person name="Amato A."/>
        </authorList>
    </citation>
    <scope>NUCLEOTIDE SEQUENCE [LARGE SCALE GENOMIC DNA]</scope>
</reference>
<evidence type="ECO:0000313" key="3">
    <source>
        <dbReference type="EMBL" id="GBG25355.1"/>
    </source>
</evidence>
<feature type="transmembrane region" description="Helical" evidence="2">
    <location>
        <begin position="235"/>
        <end position="258"/>
    </location>
</feature>
<feature type="transmembrane region" description="Helical" evidence="2">
    <location>
        <begin position="161"/>
        <end position="184"/>
    </location>
</feature>
<dbReference type="AlphaFoldDB" id="A0A2R5G475"/>
<dbReference type="EMBL" id="BEYU01000012">
    <property type="protein sequence ID" value="GBG25355.1"/>
    <property type="molecule type" value="Genomic_DNA"/>
</dbReference>
<keyword evidence="4" id="KW-1185">Reference proteome</keyword>
<gene>
    <name evidence="3" type="ORF">FCC1311_015732</name>
</gene>
<evidence type="ECO:0000256" key="2">
    <source>
        <dbReference type="SAM" id="Phobius"/>
    </source>
</evidence>
<evidence type="ECO:0000256" key="1">
    <source>
        <dbReference type="SAM" id="MobiDB-lite"/>
    </source>
</evidence>
<protein>
    <submittedName>
        <fullName evidence="3">Uncharacterized protein</fullName>
    </submittedName>
</protein>
<dbReference type="Proteomes" id="UP000241890">
    <property type="component" value="Unassembled WGS sequence"/>
</dbReference>
<feature type="transmembrane region" description="Helical" evidence="2">
    <location>
        <begin position="205"/>
        <end position="223"/>
    </location>
</feature>
<feature type="transmembrane region" description="Helical" evidence="2">
    <location>
        <begin position="381"/>
        <end position="401"/>
    </location>
</feature>
<dbReference type="InParanoid" id="A0A2R5G475"/>
<proteinExistence type="predicted"/>
<keyword evidence="2" id="KW-1133">Transmembrane helix</keyword>